<keyword evidence="3 6" id="KW-1133">Transmembrane helix</keyword>
<keyword evidence="2 6" id="KW-0812">Transmembrane</keyword>
<evidence type="ECO:0000256" key="5">
    <source>
        <dbReference type="SAM" id="MobiDB-lite"/>
    </source>
</evidence>
<dbReference type="Proteomes" id="UP001500363">
    <property type="component" value="Unassembled WGS sequence"/>
</dbReference>
<feature type="compositionally biased region" description="Low complexity" evidence="5">
    <location>
        <begin position="1"/>
        <end position="42"/>
    </location>
</feature>
<accession>A0ABP4LWG0</accession>
<evidence type="ECO:0000256" key="2">
    <source>
        <dbReference type="ARBA" id="ARBA00022692"/>
    </source>
</evidence>
<feature type="region of interest" description="Disordered" evidence="5">
    <location>
        <begin position="83"/>
        <end position="135"/>
    </location>
</feature>
<evidence type="ECO:0000256" key="3">
    <source>
        <dbReference type="ARBA" id="ARBA00022989"/>
    </source>
</evidence>
<gene>
    <name evidence="7" type="ORF">GCM10009741_37490</name>
</gene>
<comment type="caution">
    <text evidence="7">The sequence shown here is derived from an EMBL/GenBank/DDBJ whole genome shotgun (WGS) entry which is preliminary data.</text>
</comment>
<feature type="region of interest" description="Disordered" evidence="5">
    <location>
        <begin position="1"/>
        <end position="53"/>
    </location>
</feature>
<evidence type="ECO:0000256" key="6">
    <source>
        <dbReference type="SAM" id="Phobius"/>
    </source>
</evidence>
<dbReference type="RefSeq" id="WP_344175591.1">
    <property type="nucleotide sequence ID" value="NZ_BAAANC010000002.1"/>
</dbReference>
<evidence type="ECO:0008006" key="9">
    <source>
        <dbReference type="Google" id="ProtNLM"/>
    </source>
</evidence>
<name>A0ABP4LWG0_9ACTN</name>
<keyword evidence="8" id="KW-1185">Reference proteome</keyword>
<protein>
    <recommendedName>
        <fullName evidence="9">Metalloprotease</fullName>
    </recommendedName>
</protein>
<dbReference type="PANTHER" id="PTHR30168:SF0">
    <property type="entry name" value="INNER MEMBRANE PROTEIN"/>
    <property type="match status" value="1"/>
</dbReference>
<comment type="subcellular location">
    <subcellularLocation>
        <location evidence="1">Membrane</location>
        <topology evidence="1">Single-pass membrane protein</topology>
    </subcellularLocation>
</comment>
<dbReference type="InterPro" id="IPR007343">
    <property type="entry name" value="Uncharacterised_pept_Zn_put"/>
</dbReference>
<dbReference type="Pfam" id="PF04228">
    <property type="entry name" value="Zn_peptidase"/>
    <property type="match status" value="1"/>
</dbReference>
<dbReference type="PANTHER" id="PTHR30168">
    <property type="entry name" value="PUTATIVE MEMBRANE PROTEIN YPFJ"/>
    <property type="match status" value="1"/>
</dbReference>
<evidence type="ECO:0000313" key="8">
    <source>
        <dbReference type="Proteomes" id="UP001500363"/>
    </source>
</evidence>
<evidence type="ECO:0000256" key="4">
    <source>
        <dbReference type="ARBA" id="ARBA00023136"/>
    </source>
</evidence>
<reference evidence="8" key="1">
    <citation type="journal article" date="2019" name="Int. J. Syst. Evol. Microbiol.">
        <title>The Global Catalogue of Microorganisms (GCM) 10K type strain sequencing project: providing services to taxonomists for standard genome sequencing and annotation.</title>
        <authorList>
            <consortium name="The Broad Institute Genomics Platform"/>
            <consortium name="The Broad Institute Genome Sequencing Center for Infectious Disease"/>
            <person name="Wu L."/>
            <person name="Ma J."/>
        </authorList>
    </citation>
    <scope>NUCLEOTIDE SEQUENCE [LARGE SCALE GENOMIC DNA]</scope>
    <source>
        <strain evidence="8">JCM 14303</strain>
    </source>
</reference>
<feature type="transmembrane region" description="Helical" evidence="6">
    <location>
        <begin position="56"/>
        <end position="75"/>
    </location>
</feature>
<dbReference type="EMBL" id="BAAANC010000002">
    <property type="protein sequence ID" value="GAA1531760.1"/>
    <property type="molecule type" value="Genomic_DNA"/>
</dbReference>
<evidence type="ECO:0000256" key="1">
    <source>
        <dbReference type="ARBA" id="ARBA00004167"/>
    </source>
</evidence>
<evidence type="ECO:0000313" key="7">
    <source>
        <dbReference type="EMBL" id="GAA1531760.1"/>
    </source>
</evidence>
<feature type="compositionally biased region" description="Pro residues" evidence="5">
    <location>
        <begin position="112"/>
        <end position="131"/>
    </location>
</feature>
<keyword evidence="4 6" id="KW-0472">Membrane</keyword>
<sequence length="374" mass="41909">MSNQQPYGGAQYQHPQYPQYQQSQYPPRFQGPPQQQFGWGPPQFGGPPPPKKKSKAWILIPLGLGLLVIIGLWTVGVVNKANRHDDYADPQPTWTYTPEPQPTEDPSSDPTTAPPKPTAPQPTRTTPPPPRRPTDYEVVSRDAFYRTGVQTSVGCRMPSASAPNIGTASNFNRALKACLDRAWPRQVRTGRDVFRPPNLVTMNGSGTSPCGGGPARSFYCGSNQTIYIDGLSDVRSYAKYRQSYNRVYLKVTMADTMAHEYGHHLQKLTGILDANHDMRYEAPTRAGELEMTRRLELQATCLAAVFEGANRNTLPMTGQYKQQWIWLSNNSGDEYDTERSHGSKYVQPYWMNRAFNSRNVASCNTFTATPDKVR</sequence>
<organism evidence="7 8">
    <name type="scientific">Kribbella lupini</name>
    <dbReference type="NCBI Taxonomy" id="291602"/>
    <lineage>
        <taxon>Bacteria</taxon>
        <taxon>Bacillati</taxon>
        <taxon>Actinomycetota</taxon>
        <taxon>Actinomycetes</taxon>
        <taxon>Propionibacteriales</taxon>
        <taxon>Kribbellaceae</taxon>
        <taxon>Kribbella</taxon>
    </lineage>
</organism>
<proteinExistence type="predicted"/>